<accession>A0A4C1U506</accession>
<evidence type="ECO:0000313" key="3">
    <source>
        <dbReference type="Proteomes" id="UP000299102"/>
    </source>
</evidence>
<dbReference type="EMBL" id="BGZK01000128">
    <property type="protein sequence ID" value="GBP21401.1"/>
    <property type="molecule type" value="Genomic_DNA"/>
</dbReference>
<dbReference type="AlphaFoldDB" id="A0A4C1U506"/>
<gene>
    <name evidence="2" type="ORF">EVAR_12002_1</name>
</gene>
<evidence type="ECO:0000256" key="1">
    <source>
        <dbReference type="SAM" id="MobiDB-lite"/>
    </source>
</evidence>
<name>A0A4C1U506_EUMVA</name>
<protein>
    <submittedName>
        <fullName evidence="2">Uncharacterized protein</fullName>
    </submittedName>
</protein>
<feature type="region of interest" description="Disordered" evidence="1">
    <location>
        <begin position="24"/>
        <end position="49"/>
    </location>
</feature>
<reference evidence="2 3" key="1">
    <citation type="journal article" date="2019" name="Commun. Biol.">
        <title>The bagworm genome reveals a unique fibroin gene that provides high tensile strength.</title>
        <authorList>
            <person name="Kono N."/>
            <person name="Nakamura H."/>
            <person name="Ohtoshi R."/>
            <person name="Tomita M."/>
            <person name="Numata K."/>
            <person name="Arakawa K."/>
        </authorList>
    </citation>
    <scope>NUCLEOTIDE SEQUENCE [LARGE SCALE GENOMIC DNA]</scope>
</reference>
<comment type="caution">
    <text evidence="2">The sequence shown here is derived from an EMBL/GenBank/DDBJ whole genome shotgun (WGS) entry which is preliminary data.</text>
</comment>
<proteinExistence type="predicted"/>
<keyword evidence="3" id="KW-1185">Reference proteome</keyword>
<feature type="compositionally biased region" description="Basic and acidic residues" evidence="1">
    <location>
        <begin position="24"/>
        <end position="38"/>
    </location>
</feature>
<evidence type="ECO:0000313" key="2">
    <source>
        <dbReference type="EMBL" id="GBP21401.1"/>
    </source>
</evidence>
<organism evidence="2 3">
    <name type="scientific">Eumeta variegata</name>
    <name type="common">Bagworm moth</name>
    <name type="synonym">Eumeta japonica</name>
    <dbReference type="NCBI Taxonomy" id="151549"/>
    <lineage>
        <taxon>Eukaryota</taxon>
        <taxon>Metazoa</taxon>
        <taxon>Ecdysozoa</taxon>
        <taxon>Arthropoda</taxon>
        <taxon>Hexapoda</taxon>
        <taxon>Insecta</taxon>
        <taxon>Pterygota</taxon>
        <taxon>Neoptera</taxon>
        <taxon>Endopterygota</taxon>
        <taxon>Lepidoptera</taxon>
        <taxon>Glossata</taxon>
        <taxon>Ditrysia</taxon>
        <taxon>Tineoidea</taxon>
        <taxon>Psychidae</taxon>
        <taxon>Oiketicinae</taxon>
        <taxon>Eumeta</taxon>
    </lineage>
</organism>
<dbReference type="Proteomes" id="UP000299102">
    <property type="component" value="Unassembled WGS sequence"/>
</dbReference>
<sequence length="96" mass="10564">MYAEFLLFLGQFVRHPSRTAFTERKVREGRRHATEGRSPRRRPPLVPGGARLESRASALRLKAQVGPGRAAAAGARALLAEIPPGRRRPRQLTAAS</sequence>